<feature type="domain" description="PIPK" evidence="5">
    <location>
        <begin position="1203"/>
        <end position="1533"/>
    </location>
</feature>
<evidence type="ECO:0000256" key="3">
    <source>
        <dbReference type="PROSITE-ProRule" id="PRU00781"/>
    </source>
</evidence>
<dbReference type="GO" id="GO:0046854">
    <property type="term" value="P:phosphatidylinositol phosphate biosynthetic process"/>
    <property type="evidence" value="ECO:0007669"/>
    <property type="project" value="TreeGrafter"/>
</dbReference>
<dbReference type="InterPro" id="IPR027483">
    <property type="entry name" value="PInositol-4-P-4/5-kinase_C_sf"/>
</dbReference>
<feature type="region of interest" description="Disordered" evidence="4">
    <location>
        <begin position="450"/>
        <end position="476"/>
    </location>
</feature>
<sequence length="1560" mass="171597">MSTKPLPALPAASSLSVEALAHRTRLIKHFLLDIQEPGIEGRRDGWLYVMEEVLDSLSVECSRGDWLASLRRQEERRRHCTRYQDPNDAETATGDKPLPESPLHRLRKLATRPAPHDEQRIGHLVLCVAPHGSPVPLPEEDSGFDLLPANIGCVFLSGSFALQSADGTVLYGLSSGIDADELRLIGGTFTFRGINSPTQYRLLRQLLRLSIYVHLSLLLEQTVLIDSGIQLKFARPKFPVPSPSTPTRLTSDEVIPPKNGGDEQKPRHRNSIVPSSFTNFFLRRNFSYRRSQTINQPASRTGGSLDLMSIPTAQSTEAVPRRSIEGAVSGLRLRRISFLGDRRSPVRKSQSQPLQLETGQSQQPFSLALKRIEESRGLYSTTPGVILAIPKLIVELAEKEKSGAVKRRLKSDERVALASILGWDGKDAEGRGMSGSLGFVRHQEISFLRSTHVPPPDPAPGKSRPSEAGTSSTFSDESNLSVSALALVTPSHIPPYATNLPYNSLVPCEKPCWTTYQYFSSHDGGDFLLGSWVNDIAMNRRTPCGRPGCTFLQGQHEQRLIHGDVRVVIRVADVKGKERQSEDDNGDEDGIAMWKSCAVCDARAPQTKMGDATHLFSFAKFLELLIYSPSICTMTPTLCEHTTPGPSPWGALPWPRFNIVWHFSASSTDIALALSPIEDIFELRIPRLQITRGLDKATPPPTSVDTSSLENQLQREDPHKKILRKEIKRWWECVSDHMDHIELILNADEPTHKSLPRLPSMDSAYDVFNASTPRAPGSHPFPSMAPTAPNTPAHHQDHPDSYFTTRTTETLRPPPTPSKDPEDRAKLLSMLRHNFQKVEQSLYAQLARTPETSLNDVRRTFIATGLGSRNRLKAWQKKHLGAAKASLVGDLKADEPPWWSKGCHAVPGCNIVVRESDWGSIIAHTLSALEYQLELANMSVVRASSASQTSPSLPPAESGTSSFFSVASGYKLFTSSSKQQPDPDQEHVVWNEPEAYSTVVSRKENPREAAPLISIRDVLRSKNTADQNVPPSATSSRFSSLSGLNGANSATPASVKTKPDIGLTIQAADGKDVVESREGASKVLQEFGQTASPAGTMLSRPASIASESAEHPTADLRTHKAASVTSSEHTGDSGDSHKTVGKDSAVQGQPRGLPPPLPPKDFPKPVAAEHDGLPATTSAAPSAWNSSDVSPAHDDLPLPHPSRLATLASGITSAMRFVMKGESTPASTPAGSTMTKKQHQHHVLLADIAAPDGRPHIKHEWTVGKRLKTSCTVYYAKQFDVLRKRCGIQDVYLKSLAKCTDWLAEGGKSKSNFWKTSDDRFIIKTLVNAWNVSDLQVLLDFAPSYFRYMDAATSKPTILCKVLGFYTIELKNLETGAVQSKADLLVMENLFFDQKINKTFDLKGIQGRKVKSHGDTTKTLFDGEWIEGQQKTLTLVRPHSKVILREAIRSDAEFLAKSNIMDIIILLMRFSLLLGVDEQKKEISCGLVDTIGSYTFAKTLEYKAKHGLQSGEVTVMPPAEYQERFVTALEGYFVACPDKWSKPLDESKIISDPELLPSVL</sequence>
<dbReference type="GO" id="GO:0000285">
    <property type="term" value="F:1-phosphatidylinositol-3-phosphate 5-kinase activity"/>
    <property type="evidence" value="ECO:0007669"/>
    <property type="project" value="InterPro"/>
</dbReference>
<organism evidence="6 7">
    <name type="scientific">Hypholoma sublateritium (strain FD-334 SS-4)</name>
    <dbReference type="NCBI Taxonomy" id="945553"/>
    <lineage>
        <taxon>Eukaryota</taxon>
        <taxon>Fungi</taxon>
        <taxon>Dikarya</taxon>
        <taxon>Basidiomycota</taxon>
        <taxon>Agaricomycotina</taxon>
        <taxon>Agaricomycetes</taxon>
        <taxon>Agaricomycetidae</taxon>
        <taxon>Agaricales</taxon>
        <taxon>Agaricineae</taxon>
        <taxon>Strophariaceae</taxon>
        <taxon>Hypholoma</taxon>
    </lineage>
</organism>
<dbReference type="STRING" id="945553.A0A0D2P8V5"/>
<dbReference type="InterPro" id="IPR044769">
    <property type="entry name" value="PIKfyve_PIPKc"/>
</dbReference>
<keyword evidence="3" id="KW-0808">Transferase</keyword>
<dbReference type="SMART" id="SM00330">
    <property type="entry name" value="PIPKc"/>
    <property type="match status" value="1"/>
</dbReference>
<accession>A0A0D2P8V5</accession>
<dbReference type="GO" id="GO:0000329">
    <property type="term" value="C:fungal-type vacuole membrane"/>
    <property type="evidence" value="ECO:0007669"/>
    <property type="project" value="TreeGrafter"/>
</dbReference>
<name>A0A0D2P8V5_HYPSF</name>
<feature type="region of interest" description="Disordered" evidence="4">
    <location>
        <begin position="770"/>
        <end position="823"/>
    </location>
</feature>
<dbReference type="SUPFAM" id="SSF56104">
    <property type="entry name" value="SAICAR synthase-like"/>
    <property type="match status" value="1"/>
</dbReference>
<dbReference type="GO" id="GO:0005524">
    <property type="term" value="F:ATP binding"/>
    <property type="evidence" value="ECO:0007669"/>
    <property type="project" value="UniProtKB-UniRule"/>
</dbReference>
<evidence type="ECO:0000259" key="5">
    <source>
        <dbReference type="PROSITE" id="PS51455"/>
    </source>
</evidence>
<dbReference type="CDD" id="cd17300">
    <property type="entry name" value="PIPKc_PIKfyve"/>
    <property type="match status" value="1"/>
</dbReference>
<proteinExistence type="predicted"/>
<keyword evidence="7" id="KW-1185">Reference proteome</keyword>
<dbReference type="OrthoDB" id="158357at2759"/>
<feature type="compositionally biased region" description="Polar residues" evidence="4">
    <location>
        <begin position="1023"/>
        <end position="1054"/>
    </location>
</feature>
<dbReference type="PROSITE" id="PS51455">
    <property type="entry name" value="PIPK"/>
    <property type="match status" value="1"/>
</dbReference>
<keyword evidence="2 3" id="KW-0067">ATP-binding</keyword>
<dbReference type="OMA" id="RWWQGLS"/>
<evidence type="ECO:0000313" key="7">
    <source>
        <dbReference type="Proteomes" id="UP000054270"/>
    </source>
</evidence>
<feature type="compositionally biased region" description="Basic and acidic residues" evidence="4">
    <location>
        <begin position="1129"/>
        <end position="1141"/>
    </location>
</feature>
<keyword evidence="1 3" id="KW-0547">Nucleotide-binding</keyword>
<evidence type="ECO:0000313" key="6">
    <source>
        <dbReference type="EMBL" id="KJA16770.1"/>
    </source>
</evidence>
<keyword evidence="3" id="KW-0418">Kinase</keyword>
<reference evidence="7" key="1">
    <citation type="submission" date="2014-04" db="EMBL/GenBank/DDBJ databases">
        <title>Evolutionary Origins and Diversification of the Mycorrhizal Mutualists.</title>
        <authorList>
            <consortium name="DOE Joint Genome Institute"/>
            <consortium name="Mycorrhizal Genomics Consortium"/>
            <person name="Kohler A."/>
            <person name="Kuo A."/>
            <person name="Nagy L.G."/>
            <person name="Floudas D."/>
            <person name="Copeland A."/>
            <person name="Barry K.W."/>
            <person name="Cichocki N."/>
            <person name="Veneault-Fourrey C."/>
            <person name="LaButti K."/>
            <person name="Lindquist E.A."/>
            <person name="Lipzen A."/>
            <person name="Lundell T."/>
            <person name="Morin E."/>
            <person name="Murat C."/>
            <person name="Riley R."/>
            <person name="Ohm R."/>
            <person name="Sun H."/>
            <person name="Tunlid A."/>
            <person name="Henrissat B."/>
            <person name="Grigoriev I.V."/>
            <person name="Hibbett D.S."/>
            <person name="Martin F."/>
        </authorList>
    </citation>
    <scope>NUCLEOTIDE SEQUENCE [LARGE SCALE GENOMIC DNA]</scope>
    <source>
        <strain evidence="7">FD-334 SS-4</strain>
    </source>
</reference>
<feature type="region of interest" description="Disordered" evidence="4">
    <location>
        <begin position="1023"/>
        <end position="1056"/>
    </location>
</feature>
<feature type="compositionally biased region" description="Basic and acidic residues" evidence="4">
    <location>
        <begin position="1161"/>
        <end position="1172"/>
    </location>
</feature>
<dbReference type="PANTHER" id="PTHR45748">
    <property type="entry name" value="1-PHOSPHATIDYLINOSITOL 3-PHOSPHATE 5-KINASE-RELATED"/>
    <property type="match status" value="1"/>
</dbReference>
<gene>
    <name evidence="6" type="ORF">HYPSUDRAFT_47038</name>
</gene>
<feature type="region of interest" description="Disordered" evidence="4">
    <location>
        <begin position="694"/>
        <end position="715"/>
    </location>
</feature>
<dbReference type="Pfam" id="PF01504">
    <property type="entry name" value="PIP5K"/>
    <property type="match status" value="1"/>
</dbReference>
<feature type="compositionally biased region" description="Basic and acidic residues" evidence="4">
    <location>
        <begin position="1108"/>
        <end position="1118"/>
    </location>
</feature>
<dbReference type="EMBL" id="KN817615">
    <property type="protein sequence ID" value="KJA16770.1"/>
    <property type="molecule type" value="Genomic_DNA"/>
</dbReference>
<dbReference type="InterPro" id="IPR002498">
    <property type="entry name" value="PInositol-4-P-4/5-kinase_core"/>
</dbReference>
<feature type="region of interest" description="Disordered" evidence="4">
    <location>
        <begin position="1102"/>
        <end position="1192"/>
    </location>
</feature>
<dbReference type="GO" id="GO:0010008">
    <property type="term" value="C:endosome membrane"/>
    <property type="evidence" value="ECO:0007669"/>
    <property type="project" value="TreeGrafter"/>
</dbReference>
<dbReference type="Gene3D" id="3.30.810.10">
    <property type="entry name" value="2-Layer Sandwich"/>
    <property type="match status" value="1"/>
</dbReference>
<dbReference type="Proteomes" id="UP000054270">
    <property type="component" value="Unassembled WGS sequence"/>
</dbReference>
<dbReference type="InterPro" id="IPR027484">
    <property type="entry name" value="PInositol-4-P-5-kinase_N"/>
</dbReference>
<evidence type="ECO:0000256" key="4">
    <source>
        <dbReference type="SAM" id="MobiDB-lite"/>
    </source>
</evidence>
<protein>
    <recommendedName>
        <fullName evidence="5">PIPK domain-containing protein</fullName>
    </recommendedName>
</protein>
<feature type="region of interest" description="Disordered" evidence="4">
    <location>
        <begin position="240"/>
        <end position="270"/>
    </location>
</feature>
<feature type="compositionally biased region" description="Polar residues" evidence="4">
    <location>
        <begin position="1175"/>
        <end position="1189"/>
    </location>
</feature>
<evidence type="ECO:0000256" key="2">
    <source>
        <dbReference type="ARBA" id="ARBA00022840"/>
    </source>
</evidence>
<dbReference type="Gene3D" id="3.30.800.10">
    <property type="entry name" value="Phosphatidylinositol Phosphate Kinase II Beta"/>
    <property type="match status" value="1"/>
</dbReference>
<feature type="region of interest" description="Disordered" evidence="4">
    <location>
        <begin position="77"/>
        <end position="101"/>
    </location>
</feature>
<evidence type="ECO:0000256" key="1">
    <source>
        <dbReference type="ARBA" id="ARBA00022741"/>
    </source>
</evidence>
<feature type="compositionally biased region" description="Polar residues" evidence="4">
    <location>
        <begin position="703"/>
        <end position="712"/>
    </location>
</feature>
<dbReference type="PANTHER" id="PTHR45748:SF7">
    <property type="entry name" value="1-PHOSPHATIDYLINOSITOL 3-PHOSPHATE 5-KINASE-RELATED"/>
    <property type="match status" value="1"/>
</dbReference>